<proteinExistence type="predicted"/>
<dbReference type="Pfam" id="PF14081">
    <property type="entry name" value="DUF4262"/>
    <property type="match status" value="1"/>
</dbReference>
<reference evidence="2" key="1">
    <citation type="journal article" date="2019" name="Int. J. Syst. Evol. Microbiol.">
        <title>The Global Catalogue of Microorganisms (GCM) 10K type strain sequencing project: providing services to taxonomists for standard genome sequencing and annotation.</title>
        <authorList>
            <consortium name="The Broad Institute Genomics Platform"/>
            <consortium name="The Broad Institute Genome Sequencing Center for Infectious Disease"/>
            <person name="Wu L."/>
            <person name="Ma J."/>
        </authorList>
    </citation>
    <scope>NUCLEOTIDE SEQUENCE [LARGE SCALE GENOMIC DNA]</scope>
    <source>
        <strain evidence="2">ICMP 19430</strain>
    </source>
</reference>
<dbReference type="EMBL" id="JBHTCS010000022">
    <property type="protein sequence ID" value="MFC7449951.1"/>
    <property type="molecule type" value="Genomic_DNA"/>
</dbReference>
<name>A0ABW2S1G4_9NOCA</name>
<sequence>MCEICDGMSPEQARRKMLRAIDRCGWALQYVESSVDDRGVHPAFCYTVGLTGIGCSEVVLTGRAADESVAVLNELGQRLWHGDPLEPGDRIEACGLEVCLIRVRECESWLLRAVDLYGPRAVSAVQAVWADCEGLMPWEGPISSTIVQPLLGTPPGGRIVA</sequence>
<evidence type="ECO:0000313" key="2">
    <source>
        <dbReference type="Proteomes" id="UP001596484"/>
    </source>
</evidence>
<organism evidence="1 2">
    <name type="scientific">Rhodococcus daqingensis</name>
    <dbReference type="NCBI Taxonomy" id="2479363"/>
    <lineage>
        <taxon>Bacteria</taxon>
        <taxon>Bacillati</taxon>
        <taxon>Actinomycetota</taxon>
        <taxon>Actinomycetes</taxon>
        <taxon>Mycobacteriales</taxon>
        <taxon>Nocardiaceae</taxon>
        <taxon>Rhodococcus</taxon>
    </lineage>
</organism>
<keyword evidence="2" id="KW-1185">Reference proteome</keyword>
<protein>
    <submittedName>
        <fullName evidence="1">DUF4262 domain-containing protein</fullName>
    </submittedName>
</protein>
<dbReference type="InterPro" id="IPR025358">
    <property type="entry name" value="DUF4262"/>
</dbReference>
<gene>
    <name evidence="1" type="ORF">ACFQS9_18805</name>
</gene>
<comment type="caution">
    <text evidence="1">The sequence shown here is derived from an EMBL/GenBank/DDBJ whole genome shotgun (WGS) entry which is preliminary data.</text>
</comment>
<dbReference type="RefSeq" id="WP_378407420.1">
    <property type="nucleotide sequence ID" value="NZ_JBHTCS010000022.1"/>
</dbReference>
<evidence type="ECO:0000313" key="1">
    <source>
        <dbReference type="EMBL" id="MFC7449951.1"/>
    </source>
</evidence>
<dbReference type="Proteomes" id="UP001596484">
    <property type="component" value="Unassembled WGS sequence"/>
</dbReference>
<accession>A0ABW2S1G4</accession>